<dbReference type="EMBL" id="JACFYF010000011">
    <property type="protein sequence ID" value="MBA5763745.1"/>
    <property type="molecule type" value="Genomic_DNA"/>
</dbReference>
<dbReference type="PIRSF" id="PIRSF028200">
    <property type="entry name" value="UCP028200"/>
    <property type="match status" value="1"/>
</dbReference>
<evidence type="ECO:0000313" key="2">
    <source>
        <dbReference type="Proteomes" id="UP000571701"/>
    </source>
</evidence>
<sequence>MKRWLIVVFMSLTLIGCGTKFIYDNLDWIAIEYVEDFVELNDRQQNLISESIQSAAVWHRSSEIPAYLSQLDELLLLSPATLNQQQFELQEQKLREHTQRLLDHFFPAIVDIVAKMSDEQVEQLMNTVRVRHIEFKQQYLDTTELELRIRYQKRIEETLTEWIGPLTVQQQSLVELWAQDLRVTTPFWFEYQTQIRVELGKMFASRAQRDQLEVSLRNILYHPQQYYSLPLEIRTKHNSEISRRYIVEIINLMTAKQTETLREELNDWRDIAYQLTLIPK</sequence>
<dbReference type="InterPro" id="IPR016875">
    <property type="entry name" value="UCP028200"/>
</dbReference>
<keyword evidence="2" id="KW-1185">Reference proteome</keyword>
<accession>A0A7W2FT61</accession>
<dbReference type="AlphaFoldDB" id="A0A7W2FT61"/>
<comment type="caution">
    <text evidence="1">The sequence shown here is derived from an EMBL/GenBank/DDBJ whole genome shotgun (WGS) entry which is preliminary data.</text>
</comment>
<dbReference type="PROSITE" id="PS51257">
    <property type="entry name" value="PROKAR_LIPOPROTEIN"/>
    <property type="match status" value="1"/>
</dbReference>
<name>A0A7W2FT61_9VIBR</name>
<gene>
    <name evidence="1" type="ORF">H2O73_15380</name>
</gene>
<evidence type="ECO:0008006" key="3">
    <source>
        <dbReference type="Google" id="ProtNLM"/>
    </source>
</evidence>
<dbReference type="Proteomes" id="UP000571701">
    <property type="component" value="Unassembled WGS sequence"/>
</dbReference>
<proteinExistence type="predicted"/>
<dbReference type="Pfam" id="PF19795">
    <property type="entry name" value="DUF6279"/>
    <property type="match status" value="1"/>
</dbReference>
<reference evidence="1 2" key="1">
    <citation type="submission" date="2020-07" db="EMBL/GenBank/DDBJ databases">
        <title>Vibrio marinisediminis sp. nov., isolated from marine sediment.</title>
        <authorList>
            <person name="Ji X."/>
        </authorList>
    </citation>
    <scope>NUCLEOTIDE SEQUENCE [LARGE SCALE GENOMIC DNA]</scope>
    <source>
        <strain evidence="1 2">404</strain>
    </source>
</reference>
<organism evidence="1 2">
    <name type="scientific">Vibrio marinisediminis</name>
    <dbReference type="NCBI Taxonomy" id="2758441"/>
    <lineage>
        <taxon>Bacteria</taxon>
        <taxon>Pseudomonadati</taxon>
        <taxon>Pseudomonadota</taxon>
        <taxon>Gammaproteobacteria</taxon>
        <taxon>Vibrionales</taxon>
        <taxon>Vibrionaceae</taxon>
        <taxon>Vibrio</taxon>
    </lineage>
</organism>
<protein>
    <recommendedName>
        <fullName evidence="3">Lipoprotein</fullName>
    </recommendedName>
</protein>
<evidence type="ECO:0000313" key="1">
    <source>
        <dbReference type="EMBL" id="MBA5763745.1"/>
    </source>
</evidence>
<dbReference type="RefSeq" id="WP_182109757.1">
    <property type="nucleotide sequence ID" value="NZ_JACFYF010000011.1"/>
</dbReference>